<dbReference type="PANTHER" id="PTHR48081">
    <property type="entry name" value="AB HYDROLASE SUPERFAMILY PROTEIN C4A8.06C"/>
    <property type="match status" value="1"/>
</dbReference>
<protein>
    <submittedName>
        <fullName evidence="3">Alpha/Beta hydrolase protein</fullName>
    </submittedName>
</protein>
<dbReference type="InterPro" id="IPR050300">
    <property type="entry name" value="GDXG_lipolytic_enzyme"/>
</dbReference>
<dbReference type="GO" id="GO:0016787">
    <property type="term" value="F:hydrolase activity"/>
    <property type="evidence" value="ECO:0007669"/>
    <property type="project" value="UniProtKB-KW"/>
</dbReference>
<dbReference type="SUPFAM" id="SSF53474">
    <property type="entry name" value="alpha/beta-Hydrolases"/>
    <property type="match status" value="1"/>
</dbReference>
<dbReference type="InterPro" id="IPR013094">
    <property type="entry name" value="AB_hydrolase_3"/>
</dbReference>
<sequence length="262" mass="29008">MSRSAAHDQRNAAFREVFRKPFEAQAAMTGTGQTIQEEAQKLKIEHYVEEIPEGRNARLHWLGDRSAKKVLLYFHGGGFCTPAFSGHVIFWHQCQEHLKSVGHNVVVAALEYGLTMETRYPIQIIQATECLRFLLEKGHNPSDIVLGGDSAGANLVLAVLSVILHSFDGVQSLHLVSPLAGVLLISPWISFDVKSSSWTEDAEKDSIPAEAAVILSAAYADPPNYNNFSKPIRADVSWWENMPTKAVLNIFGGYECLKVRCC</sequence>
<dbReference type="EMBL" id="MU404351">
    <property type="protein sequence ID" value="KAI1615911.1"/>
    <property type="molecule type" value="Genomic_DNA"/>
</dbReference>
<gene>
    <name evidence="3" type="ORF">EDD36DRAFT_483649</name>
</gene>
<dbReference type="Pfam" id="PF07859">
    <property type="entry name" value="Abhydrolase_3"/>
    <property type="match status" value="1"/>
</dbReference>
<keyword evidence="4" id="KW-1185">Reference proteome</keyword>
<name>A0AAN6E0E1_9EURO</name>
<evidence type="ECO:0000313" key="3">
    <source>
        <dbReference type="EMBL" id="KAI1615911.1"/>
    </source>
</evidence>
<proteinExistence type="predicted"/>
<evidence type="ECO:0000313" key="4">
    <source>
        <dbReference type="Proteomes" id="UP001203852"/>
    </source>
</evidence>
<feature type="domain" description="Alpha/beta hydrolase fold-3" evidence="2">
    <location>
        <begin position="71"/>
        <end position="243"/>
    </location>
</feature>
<dbReference type="InterPro" id="IPR029058">
    <property type="entry name" value="AB_hydrolase_fold"/>
</dbReference>
<dbReference type="PANTHER" id="PTHR48081:SF31">
    <property type="entry name" value="STERYL ACETYL HYDROLASE MUG81-RELATED"/>
    <property type="match status" value="1"/>
</dbReference>
<evidence type="ECO:0000259" key="2">
    <source>
        <dbReference type="Pfam" id="PF07859"/>
    </source>
</evidence>
<comment type="caution">
    <text evidence="3">The sequence shown here is derived from an EMBL/GenBank/DDBJ whole genome shotgun (WGS) entry which is preliminary data.</text>
</comment>
<dbReference type="Proteomes" id="UP001203852">
    <property type="component" value="Unassembled WGS sequence"/>
</dbReference>
<accession>A0AAN6E0E1</accession>
<keyword evidence="1 3" id="KW-0378">Hydrolase</keyword>
<reference evidence="3" key="1">
    <citation type="journal article" date="2022" name="bioRxiv">
        <title>Deciphering the potential niche of two novel black yeast fungi from a biological soil crust based on their genomes, phenotypes, and melanin regulation.</title>
        <authorList>
            <consortium name="DOE Joint Genome Institute"/>
            <person name="Carr E.C."/>
            <person name="Barton Q."/>
            <person name="Grambo S."/>
            <person name="Sullivan M."/>
            <person name="Renfro C.M."/>
            <person name="Kuo A."/>
            <person name="Pangilinan J."/>
            <person name="Lipzen A."/>
            <person name="Keymanesh K."/>
            <person name="Savage E."/>
            <person name="Barry K."/>
            <person name="Grigoriev I.V."/>
            <person name="Riekhof W.R."/>
            <person name="Harris S.S."/>
        </authorList>
    </citation>
    <scope>NUCLEOTIDE SEQUENCE</scope>
    <source>
        <strain evidence="3">JF 03-4F</strain>
    </source>
</reference>
<organism evidence="3 4">
    <name type="scientific">Exophiala viscosa</name>
    <dbReference type="NCBI Taxonomy" id="2486360"/>
    <lineage>
        <taxon>Eukaryota</taxon>
        <taxon>Fungi</taxon>
        <taxon>Dikarya</taxon>
        <taxon>Ascomycota</taxon>
        <taxon>Pezizomycotina</taxon>
        <taxon>Eurotiomycetes</taxon>
        <taxon>Chaetothyriomycetidae</taxon>
        <taxon>Chaetothyriales</taxon>
        <taxon>Herpotrichiellaceae</taxon>
        <taxon>Exophiala</taxon>
    </lineage>
</organism>
<dbReference type="AlphaFoldDB" id="A0AAN6E0E1"/>
<dbReference type="Gene3D" id="3.40.50.1820">
    <property type="entry name" value="alpha/beta hydrolase"/>
    <property type="match status" value="1"/>
</dbReference>
<evidence type="ECO:0000256" key="1">
    <source>
        <dbReference type="ARBA" id="ARBA00022801"/>
    </source>
</evidence>